<dbReference type="InterPro" id="IPR000868">
    <property type="entry name" value="Isochorismatase-like_dom"/>
</dbReference>
<accession>A0A380JCV7</accession>
<dbReference type="InterPro" id="IPR050272">
    <property type="entry name" value="Isochorismatase-like_hydrls"/>
</dbReference>
<dbReference type="OrthoDB" id="9785724at2"/>
<dbReference type="AlphaFoldDB" id="A0A380JCV7"/>
<evidence type="ECO:0000313" key="4">
    <source>
        <dbReference type="EMBL" id="SUN35210.1"/>
    </source>
</evidence>
<protein>
    <submittedName>
        <fullName evidence="4">Isochorismatase family</fullName>
    </submittedName>
</protein>
<evidence type="ECO:0000313" key="5">
    <source>
        <dbReference type="Proteomes" id="UP000254082"/>
    </source>
</evidence>
<keyword evidence="2" id="KW-0378">Hydrolase</keyword>
<dbReference type="Pfam" id="PF00857">
    <property type="entry name" value="Isochorismatase"/>
    <property type="match status" value="1"/>
</dbReference>
<name>A0A380JCV7_STRDO</name>
<dbReference type="PANTHER" id="PTHR43540:SF1">
    <property type="entry name" value="ISOCHORISMATASE HYDROLASE"/>
    <property type="match status" value="1"/>
</dbReference>
<organism evidence="4 5">
    <name type="scientific">Streptococcus downei MFe28</name>
    <dbReference type="NCBI Taxonomy" id="764290"/>
    <lineage>
        <taxon>Bacteria</taxon>
        <taxon>Bacillati</taxon>
        <taxon>Bacillota</taxon>
        <taxon>Bacilli</taxon>
        <taxon>Lactobacillales</taxon>
        <taxon>Streptococcaceae</taxon>
        <taxon>Streptococcus</taxon>
    </lineage>
</organism>
<evidence type="ECO:0000256" key="2">
    <source>
        <dbReference type="ARBA" id="ARBA00022801"/>
    </source>
</evidence>
<evidence type="ECO:0000259" key="3">
    <source>
        <dbReference type="Pfam" id="PF00857"/>
    </source>
</evidence>
<dbReference type="Proteomes" id="UP000254082">
    <property type="component" value="Unassembled WGS sequence"/>
</dbReference>
<dbReference type="EMBL" id="UHFA01000002">
    <property type="protein sequence ID" value="SUN35210.1"/>
    <property type="molecule type" value="Genomic_DNA"/>
</dbReference>
<dbReference type="RefSeq" id="WP_002998764.1">
    <property type="nucleotide sequence ID" value="NZ_UHFA01000002.1"/>
</dbReference>
<sequence>MADYLLVIDMQDDYVGPGKLHSDPALVQAVNAKIKTYSPDRVIYIVNRFFWEFGRQGKKLIGPMLKASNQVFEKNRASCFTNPELLKFLRAHQARSLEFIGVDGNCCVKHSVLASAKLGFQTTADLSAIGVSWKKLFQKTKKKWAAADVTIIGRQG</sequence>
<dbReference type="InterPro" id="IPR036380">
    <property type="entry name" value="Isochorismatase-like_sf"/>
</dbReference>
<gene>
    <name evidence="4" type="ORF">NCTC11391_00185</name>
</gene>
<dbReference type="Gene3D" id="3.40.50.850">
    <property type="entry name" value="Isochorismatase-like"/>
    <property type="match status" value="1"/>
</dbReference>
<comment type="similarity">
    <text evidence="1">Belongs to the isochorismatase family.</text>
</comment>
<keyword evidence="5" id="KW-1185">Reference proteome</keyword>
<evidence type="ECO:0000256" key="1">
    <source>
        <dbReference type="ARBA" id="ARBA00006336"/>
    </source>
</evidence>
<dbReference type="SUPFAM" id="SSF52499">
    <property type="entry name" value="Isochorismatase-like hydrolases"/>
    <property type="match status" value="1"/>
</dbReference>
<proteinExistence type="inferred from homology"/>
<dbReference type="PANTHER" id="PTHR43540">
    <property type="entry name" value="PEROXYUREIDOACRYLATE/UREIDOACRYLATE AMIDOHYDROLASE-RELATED"/>
    <property type="match status" value="1"/>
</dbReference>
<feature type="domain" description="Isochorismatase-like" evidence="3">
    <location>
        <begin position="5"/>
        <end position="124"/>
    </location>
</feature>
<dbReference type="GO" id="GO:0016787">
    <property type="term" value="F:hydrolase activity"/>
    <property type="evidence" value="ECO:0007669"/>
    <property type="project" value="UniProtKB-KW"/>
</dbReference>
<reference evidence="4 5" key="1">
    <citation type="submission" date="2018-06" db="EMBL/GenBank/DDBJ databases">
        <authorList>
            <consortium name="Pathogen Informatics"/>
            <person name="Doyle S."/>
        </authorList>
    </citation>
    <scope>NUCLEOTIDE SEQUENCE [LARGE SCALE GENOMIC DNA]</scope>
    <source>
        <strain evidence="5">NCTC 11391</strain>
    </source>
</reference>